<evidence type="ECO:0000313" key="3">
    <source>
        <dbReference type="Proteomes" id="UP000616779"/>
    </source>
</evidence>
<dbReference type="RefSeq" id="WP_171641408.1">
    <property type="nucleotide sequence ID" value="NZ_WHOA01000027.1"/>
</dbReference>
<dbReference type="Proteomes" id="UP000616779">
    <property type="component" value="Unassembled WGS sequence"/>
</dbReference>
<comment type="caution">
    <text evidence="2">The sequence shown here is derived from an EMBL/GenBank/DDBJ whole genome shotgun (WGS) entry which is preliminary data.</text>
</comment>
<feature type="transmembrane region" description="Helical" evidence="1">
    <location>
        <begin position="72"/>
        <end position="89"/>
    </location>
</feature>
<protein>
    <submittedName>
        <fullName evidence="2">Uncharacterized protein</fullName>
    </submittedName>
</protein>
<sequence length="238" mass="28013">MEDNMGWFLWLSLLVLLLLSYFDQRKNIDMKTWLTIIGIFLLCNFYVNLFGILIPAGVIIGMIYVKKRKKPYLSKALIFGLICVISSFYTPNFDWGQLKEHVQDAKYSAEFSQVNGVSHFSASSEINVNLHKSAVELHDKNPNSEIKIEDPHVLFSIWALSHKSLPMKDLDWLWYKSPQELHYYWQSNRADEFTSMEYIIFNDVGYMGIFQRVDKNSQFILRTIYEFDRLKMNNPLIP</sequence>
<keyword evidence="1" id="KW-0812">Transmembrane</keyword>
<evidence type="ECO:0000256" key="1">
    <source>
        <dbReference type="SAM" id="Phobius"/>
    </source>
</evidence>
<organism evidence="2 3">
    <name type="scientific">Paenibacillus phytorum</name>
    <dbReference type="NCBI Taxonomy" id="2654977"/>
    <lineage>
        <taxon>Bacteria</taxon>
        <taxon>Bacillati</taxon>
        <taxon>Bacillota</taxon>
        <taxon>Bacilli</taxon>
        <taxon>Bacillales</taxon>
        <taxon>Paenibacillaceae</taxon>
        <taxon>Paenibacillus</taxon>
    </lineage>
</organism>
<reference evidence="2 3" key="1">
    <citation type="submission" date="2019-10" db="EMBL/GenBank/DDBJ databases">
        <title>Description of Paenibacillus terrestris sp. nov.</title>
        <authorList>
            <person name="Carlier A."/>
            <person name="Qi S."/>
        </authorList>
    </citation>
    <scope>NUCLEOTIDE SEQUENCE [LARGE SCALE GENOMIC DNA]</scope>
    <source>
        <strain evidence="2 3">LMG 31458</strain>
    </source>
</reference>
<keyword evidence="1" id="KW-0472">Membrane</keyword>
<feature type="transmembrane region" description="Helical" evidence="1">
    <location>
        <begin position="32"/>
        <end position="65"/>
    </location>
</feature>
<name>A0ABX1XQA3_9BACL</name>
<gene>
    <name evidence="2" type="ORF">GC098_04610</name>
</gene>
<proteinExistence type="predicted"/>
<evidence type="ECO:0000313" key="2">
    <source>
        <dbReference type="EMBL" id="NOU70717.1"/>
    </source>
</evidence>
<dbReference type="EMBL" id="WHOA01000027">
    <property type="protein sequence ID" value="NOU70717.1"/>
    <property type="molecule type" value="Genomic_DNA"/>
</dbReference>
<accession>A0ABX1XQA3</accession>
<keyword evidence="1" id="KW-1133">Transmembrane helix</keyword>
<keyword evidence="3" id="KW-1185">Reference proteome</keyword>